<name>A0A410M8R5_9BACI</name>
<dbReference type="SUPFAM" id="SSF53244">
    <property type="entry name" value="MurD-like peptide ligases, peptide-binding domain"/>
    <property type="match status" value="1"/>
</dbReference>
<feature type="binding site" evidence="8">
    <location>
        <position position="150"/>
    </location>
    <ligand>
        <name>UDP-N-acetyl-alpha-D-muramoyl-L-alanyl-D-glutamate</name>
        <dbReference type="ChEBI" id="CHEBI:83900"/>
    </ligand>
</feature>
<sequence length="491" mass="55017">MKMKKLLRFIPFYKENRPISDLNVTGISMDSRTTEPGDVFICMRGVEVDGHRYAEDAVNRGAVVILAEKPVDVAVPVILVNDTSRALAMIAAAFYETPSEHLRVIGVTGTNGKTTITYLLEEIFRIQKKRTGIIGTIQVNIDGKTFPVKNTTPDALTLQRYFHKMRKARVDQAIMEVSSHALDQGRVYGCDIDIAIFTNLTRDHLDYHENFDDYLRAKSLLFAQLGNGYNKEREKFAVINKDSPSAHRFIRSTSQGLLTYGIHEEADVMAEDYSLTETGTTFTMITPVGSIPINSPLMGMFSIYNMLAAAGAALLSGVSLPAIQQSFRQTKGVRGRFEPVREGQDFGVVIDYAHTPDSLENVLKTIKEICHGSIIIVIGCGGDRDRSKRPLMAEVSMEFADSVIFTNDNPRSEDPKQIFRDMTNHLKGYHDIIEDRKEAIQKALKAAKKGDVVLIAGKGHETYQEIKGIRHYFDDCEIAREILRDMKERPS</sequence>
<feature type="modified residue" description="N6-carboxylysine" evidence="8">
    <location>
        <position position="218"/>
    </location>
</feature>
<dbReference type="InterPro" id="IPR005761">
    <property type="entry name" value="UDP-N-AcMur-Glu-dNH2Pim_ligase"/>
</dbReference>
<dbReference type="GO" id="GO:0005524">
    <property type="term" value="F:ATP binding"/>
    <property type="evidence" value="ECO:0007669"/>
    <property type="project" value="UniProtKB-UniRule"/>
</dbReference>
<comment type="function">
    <text evidence="8">Catalyzes the addition of meso-diaminopimelic acid to the nucleotide precursor UDP-N-acetylmuramoyl-L-alanyl-D-glutamate (UMAG) in the biosynthesis of bacterial cell-wall peptidoglycan.</text>
</comment>
<dbReference type="NCBIfam" id="NF001126">
    <property type="entry name" value="PRK00139.1-4"/>
    <property type="match status" value="1"/>
</dbReference>
<feature type="binding site" evidence="8">
    <location>
        <position position="186"/>
    </location>
    <ligand>
        <name>UDP-N-acetyl-alpha-D-muramoyl-L-alanyl-D-glutamate</name>
        <dbReference type="ChEBI" id="CHEBI:83900"/>
    </ligand>
</feature>
<feature type="binding site" evidence="8">
    <location>
        <position position="384"/>
    </location>
    <ligand>
        <name>meso-2,6-diaminopimelate</name>
        <dbReference type="ChEBI" id="CHEBI:57791"/>
    </ligand>
</feature>
<dbReference type="Gene3D" id="3.90.190.20">
    <property type="entry name" value="Mur ligase, C-terminal domain"/>
    <property type="match status" value="1"/>
</dbReference>
<dbReference type="GO" id="GO:0005737">
    <property type="term" value="C:cytoplasm"/>
    <property type="evidence" value="ECO:0007669"/>
    <property type="project" value="UniProtKB-SubCell"/>
</dbReference>
<dbReference type="InterPro" id="IPR036615">
    <property type="entry name" value="Mur_ligase_C_dom_sf"/>
</dbReference>
<comment type="similarity">
    <text evidence="2 8">Belongs to the MurCDEF family. MurE subfamily.</text>
</comment>
<comment type="pathway">
    <text evidence="1 8 9">Cell wall biogenesis; peptidoglycan biosynthesis.</text>
</comment>
<evidence type="ECO:0000256" key="1">
    <source>
        <dbReference type="ARBA" id="ARBA00004752"/>
    </source>
</evidence>
<evidence type="ECO:0000256" key="4">
    <source>
        <dbReference type="ARBA" id="ARBA00022960"/>
    </source>
</evidence>
<feature type="domain" description="Mur ligase N-terminal catalytic" evidence="10">
    <location>
        <begin position="24"/>
        <end position="95"/>
    </location>
</feature>
<proteinExistence type="inferred from homology"/>
<dbReference type="GO" id="GO:0000287">
    <property type="term" value="F:magnesium ion binding"/>
    <property type="evidence" value="ECO:0007669"/>
    <property type="project" value="UniProtKB-UniRule"/>
</dbReference>
<dbReference type="GO" id="GO:0008765">
    <property type="term" value="F:UDP-N-acetylmuramoylalanyl-D-glutamate-2,6-diaminopimelate ligase activity"/>
    <property type="evidence" value="ECO:0007669"/>
    <property type="project" value="UniProtKB-UniRule"/>
</dbReference>
<dbReference type="Gene3D" id="3.40.1190.10">
    <property type="entry name" value="Mur-like, catalytic domain"/>
    <property type="match status" value="1"/>
</dbReference>
<feature type="binding site" evidence="8">
    <location>
        <position position="184"/>
    </location>
    <ligand>
        <name>UDP-N-acetyl-alpha-D-muramoyl-L-alanyl-D-glutamate</name>
        <dbReference type="ChEBI" id="CHEBI:83900"/>
    </ligand>
</feature>
<keyword evidence="8" id="KW-0067">ATP-binding</keyword>
<dbReference type="Gene3D" id="3.40.1390.10">
    <property type="entry name" value="MurE/MurF, N-terminal domain"/>
    <property type="match status" value="1"/>
</dbReference>
<dbReference type="HAMAP" id="MF_00208">
    <property type="entry name" value="MurE"/>
    <property type="match status" value="1"/>
</dbReference>
<dbReference type="NCBIfam" id="NF001124">
    <property type="entry name" value="PRK00139.1-2"/>
    <property type="match status" value="1"/>
</dbReference>
<comment type="subcellular location">
    <subcellularLocation>
        <location evidence="8 9">Cytoplasm</location>
    </subcellularLocation>
</comment>
<evidence type="ECO:0000256" key="7">
    <source>
        <dbReference type="ARBA" id="ARBA00023316"/>
    </source>
</evidence>
<feature type="binding site" evidence="8">
    <location>
        <begin position="109"/>
        <end position="115"/>
    </location>
    <ligand>
        <name>ATP</name>
        <dbReference type="ChEBI" id="CHEBI:30616"/>
    </ligand>
</feature>
<comment type="caution">
    <text evidence="8">Lacks conserved residue(s) required for the propagation of feature annotation.</text>
</comment>
<feature type="binding site" evidence="8">
    <location>
        <position position="178"/>
    </location>
    <ligand>
        <name>UDP-N-acetyl-alpha-D-muramoyl-L-alanyl-D-glutamate</name>
        <dbReference type="ChEBI" id="CHEBI:83900"/>
    </ligand>
</feature>
<protein>
    <recommendedName>
        <fullName evidence="8">UDP-N-acetylmuramoyl-L-alanyl-D-glutamate--2,6-diaminopimelate ligase</fullName>
        <ecNumber evidence="8">6.3.2.13</ecNumber>
    </recommendedName>
    <alternativeName>
        <fullName evidence="8">Meso-A2pm-adding enzyme</fullName>
    </alternativeName>
    <alternativeName>
        <fullName evidence="8">Meso-diaminopimelate-adding enzyme</fullName>
    </alternativeName>
    <alternativeName>
        <fullName evidence="8">UDP-MurNAc-L-Ala-D-Glu:meso-diaminopimelate ligase</fullName>
    </alternativeName>
    <alternativeName>
        <fullName evidence="8">UDP-MurNAc-tripeptide synthetase</fullName>
    </alternativeName>
    <alternativeName>
        <fullName evidence="8">UDP-N-acetylmuramyl-tripeptide synthetase</fullName>
    </alternativeName>
</protein>
<dbReference type="AlphaFoldDB" id="A0A410M8R5"/>
<dbReference type="EC" id="6.3.2.13" evidence="8"/>
<dbReference type="Proteomes" id="UP000287756">
    <property type="component" value="Chromosome"/>
</dbReference>
<dbReference type="InterPro" id="IPR004101">
    <property type="entry name" value="Mur_ligase_C"/>
</dbReference>
<dbReference type="InterPro" id="IPR000713">
    <property type="entry name" value="Mur_ligase_N"/>
</dbReference>
<keyword evidence="4 8" id="KW-0133">Cell shape</keyword>
<dbReference type="Pfam" id="PF01225">
    <property type="entry name" value="Mur_ligase"/>
    <property type="match status" value="1"/>
</dbReference>
<reference evidence="13 14" key="1">
    <citation type="submission" date="2018-01" db="EMBL/GenBank/DDBJ databases">
        <title>The whole genome sequencing and assembly of Halobacillus litoralis ERB031 strain.</title>
        <authorList>
            <person name="Lee S.-J."/>
            <person name="Park M.-K."/>
            <person name="Kim J.-Y."/>
            <person name="Lee Y.-J."/>
            <person name="Yi H."/>
            <person name="Bahn Y.-S."/>
            <person name="Kim J.F."/>
            <person name="Lee D.-W."/>
        </authorList>
    </citation>
    <scope>NUCLEOTIDE SEQUENCE [LARGE SCALE GENOMIC DNA]</scope>
    <source>
        <strain evidence="13 14">ERB 031</strain>
    </source>
</reference>
<evidence type="ECO:0000256" key="6">
    <source>
        <dbReference type="ARBA" id="ARBA00023306"/>
    </source>
</evidence>
<dbReference type="PANTHER" id="PTHR23135:SF4">
    <property type="entry name" value="UDP-N-ACETYLMURAMOYL-L-ALANYL-D-GLUTAMATE--2,6-DIAMINOPIMELATE LIGASE MURE HOMOLOG, CHLOROPLASTIC"/>
    <property type="match status" value="1"/>
</dbReference>
<keyword evidence="3 8" id="KW-0132">Cell division</keyword>
<feature type="binding site" evidence="8">
    <location>
        <position position="461"/>
    </location>
    <ligand>
        <name>meso-2,6-diaminopimelate</name>
        <dbReference type="ChEBI" id="CHEBI:57791"/>
    </ligand>
</feature>
<keyword evidence="7 8" id="KW-0961">Cell wall biogenesis/degradation</keyword>
<feature type="binding site" evidence="8">
    <location>
        <begin position="151"/>
        <end position="152"/>
    </location>
    <ligand>
        <name>UDP-N-acetyl-alpha-D-muramoyl-L-alanyl-D-glutamate</name>
        <dbReference type="ChEBI" id="CHEBI:83900"/>
    </ligand>
</feature>
<evidence type="ECO:0000313" key="14">
    <source>
        <dbReference type="Proteomes" id="UP000287756"/>
    </source>
</evidence>
<comment type="PTM">
    <text evidence="8">Carboxylation is probably crucial for Mg(2+) binding and, consequently, for the gamma-phosphate positioning of ATP.</text>
</comment>
<accession>A0A410M8R5</accession>
<evidence type="ECO:0000256" key="5">
    <source>
        <dbReference type="ARBA" id="ARBA00022984"/>
    </source>
</evidence>
<comment type="catalytic activity">
    <reaction evidence="8">
        <text>UDP-N-acetyl-alpha-D-muramoyl-L-alanyl-D-glutamate + meso-2,6-diaminopimelate + ATP = UDP-N-acetyl-alpha-D-muramoyl-L-alanyl-gamma-D-glutamyl-meso-2,6-diaminopimelate + ADP + phosphate + H(+)</text>
        <dbReference type="Rhea" id="RHEA:23676"/>
        <dbReference type="ChEBI" id="CHEBI:15378"/>
        <dbReference type="ChEBI" id="CHEBI:30616"/>
        <dbReference type="ChEBI" id="CHEBI:43474"/>
        <dbReference type="ChEBI" id="CHEBI:57791"/>
        <dbReference type="ChEBI" id="CHEBI:83900"/>
        <dbReference type="ChEBI" id="CHEBI:83905"/>
        <dbReference type="ChEBI" id="CHEBI:456216"/>
        <dbReference type="EC" id="6.3.2.13"/>
    </reaction>
</comment>
<dbReference type="SUPFAM" id="SSF63418">
    <property type="entry name" value="MurE/MurF N-terminal domain"/>
    <property type="match status" value="1"/>
</dbReference>
<keyword evidence="8" id="KW-0460">Magnesium</keyword>
<feature type="domain" description="Mur ligase C-terminal" evidence="11">
    <location>
        <begin position="335"/>
        <end position="459"/>
    </location>
</feature>
<dbReference type="UniPathway" id="UPA00219"/>
<evidence type="ECO:0000313" key="13">
    <source>
        <dbReference type="EMBL" id="QAS51099.1"/>
    </source>
</evidence>
<feature type="binding site" evidence="8">
    <location>
        <position position="31"/>
    </location>
    <ligand>
        <name>UDP-N-acetyl-alpha-D-muramoyl-L-alanyl-D-glutamate</name>
        <dbReference type="ChEBI" id="CHEBI:83900"/>
    </ligand>
</feature>
<evidence type="ECO:0000259" key="12">
    <source>
        <dbReference type="Pfam" id="PF08245"/>
    </source>
</evidence>
<keyword evidence="8 13" id="KW-0436">Ligase</keyword>
<keyword evidence="8" id="KW-0963">Cytoplasm</keyword>
<evidence type="ECO:0000256" key="8">
    <source>
        <dbReference type="HAMAP-Rule" id="MF_00208"/>
    </source>
</evidence>
<evidence type="ECO:0000259" key="10">
    <source>
        <dbReference type="Pfam" id="PF01225"/>
    </source>
</evidence>
<dbReference type="InterPro" id="IPR036565">
    <property type="entry name" value="Mur-like_cat_sf"/>
</dbReference>
<organism evidence="13 14">
    <name type="scientific">Halobacillus litoralis</name>
    <dbReference type="NCBI Taxonomy" id="45668"/>
    <lineage>
        <taxon>Bacteria</taxon>
        <taxon>Bacillati</taxon>
        <taxon>Bacillota</taxon>
        <taxon>Bacilli</taxon>
        <taxon>Bacillales</taxon>
        <taxon>Bacillaceae</taxon>
        <taxon>Halobacillus</taxon>
    </lineage>
</organism>
<dbReference type="SUPFAM" id="SSF53623">
    <property type="entry name" value="MurD-like peptide ligases, catalytic domain"/>
    <property type="match status" value="1"/>
</dbReference>
<dbReference type="KEGG" id="hli:HLI_02210"/>
<keyword evidence="8" id="KW-0547">Nucleotide-binding</keyword>
<dbReference type="GO" id="GO:0008360">
    <property type="term" value="P:regulation of cell shape"/>
    <property type="evidence" value="ECO:0007669"/>
    <property type="project" value="UniProtKB-KW"/>
</dbReference>
<gene>
    <name evidence="8" type="primary">murE</name>
    <name evidence="13" type="ORF">HLI_02210</name>
</gene>
<dbReference type="NCBIfam" id="TIGR01085">
    <property type="entry name" value="murE"/>
    <property type="match status" value="1"/>
</dbReference>
<evidence type="ECO:0000256" key="3">
    <source>
        <dbReference type="ARBA" id="ARBA00022618"/>
    </source>
</evidence>
<feature type="domain" description="Mur ligase central" evidence="12">
    <location>
        <begin position="107"/>
        <end position="313"/>
    </location>
</feature>
<dbReference type="PANTHER" id="PTHR23135">
    <property type="entry name" value="MUR LIGASE FAMILY MEMBER"/>
    <property type="match status" value="1"/>
</dbReference>
<feature type="short sequence motif" description="Meso-diaminopimelate recognition motif" evidence="8">
    <location>
        <begin position="408"/>
        <end position="411"/>
    </location>
</feature>
<comment type="cofactor">
    <cofactor evidence="8">
        <name>Mg(2+)</name>
        <dbReference type="ChEBI" id="CHEBI:18420"/>
    </cofactor>
</comment>
<evidence type="ECO:0000259" key="11">
    <source>
        <dbReference type="Pfam" id="PF02875"/>
    </source>
</evidence>
<dbReference type="Pfam" id="PF02875">
    <property type="entry name" value="Mur_ligase_C"/>
    <property type="match status" value="1"/>
</dbReference>
<dbReference type="Pfam" id="PF08245">
    <property type="entry name" value="Mur_ligase_M"/>
    <property type="match status" value="1"/>
</dbReference>
<dbReference type="OrthoDB" id="9800958at2"/>
<dbReference type="GO" id="GO:0071555">
    <property type="term" value="P:cell wall organization"/>
    <property type="evidence" value="ECO:0007669"/>
    <property type="project" value="UniProtKB-KW"/>
</dbReference>
<keyword evidence="6 8" id="KW-0131">Cell cycle</keyword>
<evidence type="ECO:0000256" key="9">
    <source>
        <dbReference type="RuleBase" id="RU004135"/>
    </source>
</evidence>
<dbReference type="GO" id="GO:0009252">
    <property type="term" value="P:peptidoglycan biosynthetic process"/>
    <property type="evidence" value="ECO:0007669"/>
    <property type="project" value="UniProtKB-UniRule"/>
</dbReference>
<dbReference type="RefSeq" id="WP_128522861.1">
    <property type="nucleotide sequence ID" value="NZ_CANLVY010000004.1"/>
</dbReference>
<keyword evidence="5 8" id="KW-0573">Peptidoglycan synthesis</keyword>
<dbReference type="InterPro" id="IPR013221">
    <property type="entry name" value="Mur_ligase_cen"/>
</dbReference>
<feature type="binding site" evidence="8">
    <location>
        <begin position="408"/>
        <end position="411"/>
    </location>
    <ligand>
        <name>meso-2,6-diaminopimelate</name>
        <dbReference type="ChEBI" id="CHEBI:57791"/>
    </ligand>
</feature>
<dbReference type="InterPro" id="IPR035911">
    <property type="entry name" value="MurE/MurF_N"/>
</dbReference>
<feature type="binding site" evidence="8">
    <location>
        <position position="457"/>
    </location>
    <ligand>
        <name>meso-2,6-diaminopimelate</name>
        <dbReference type="ChEBI" id="CHEBI:57791"/>
    </ligand>
</feature>
<dbReference type="GO" id="GO:0051301">
    <property type="term" value="P:cell division"/>
    <property type="evidence" value="ECO:0007669"/>
    <property type="project" value="UniProtKB-KW"/>
</dbReference>
<dbReference type="EMBL" id="CP026118">
    <property type="protein sequence ID" value="QAS51099.1"/>
    <property type="molecule type" value="Genomic_DNA"/>
</dbReference>
<evidence type="ECO:0000256" key="2">
    <source>
        <dbReference type="ARBA" id="ARBA00005898"/>
    </source>
</evidence>